<reference evidence="12" key="1">
    <citation type="journal article" date="2014" name="PLoS Genet.">
        <title>Signature Gene Expression Reveals Novel Clues to the Molecular Mechanisms of Dimorphic Transition in Penicillium marneffei.</title>
        <authorList>
            <person name="Yang E."/>
            <person name="Wang G."/>
            <person name="Cai J."/>
            <person name="Woo P.C."/>
            <person name="Lau S.K."/>
            <person name="Yuen K.-Y."/>
            <person name="Chow W.-N."/>
            <person name="Lin X."/>
        </authorList>
    </citation>
    <scope>NUCLEOTIDE SEQUENCE [LARGE SCALE GENOMIC DNA]</scope>
    <source>
        <strain evidence="12">PM1</strain>
    </source>
</reference>
<gene>
    <name evidence="12" type="ORF">GQ26_0460330</name>
</gene>
<feature type="transmembrane region" description="Helical" evidence="10">
    <location>
        <begin position="150"/>
        <end position="168"/>
    </location>
</feature>
<keyword evidence="3" id="KW-0813">Transport</keyword>
<comment type="similarity">
    <text evidence="2">Belongs to the ferric reductase (FRE) family.</text>
</comment>
<comment type="caution">
    <text evidence="12">The sequence shown here is derived from an EMBL/GenBank/DDBJ whole genome shotgun (WGS) entry which is preliminary data.</text>
</comment>
<evidence type="ECO:0000256" key="8">
    <source>
        <dbReference type="ARBA" id="ARBA00023065"/>
    </source>
</evidence>
<dbReference type="GO" id="GO:0006879">
    <property type="term" value="P:intracellular iron ion homeostasis"/>
    <property type="evidence" value="ECO:0007669"/>
    <property type="project" value="TreeGrafter"/>
</dbReference>
<dbReference type="Gene3D" id="3.40.50.80">
    <property type="entry name" value="Nucleotide-binding domain of ferredoxin-NADP reductase (FNR) module"/>
    <property type="match status" value="1"/>
</dbReference>
<evidence type="ECO:0000256" key="4">
    <source>
        <dbReference type="ARBA" id="ARBA00022692"/>
    </source>
</evidence>
<dbReference type="GO" id="GO:0005886">
    <property type="term" value="C:plasma membrane"/>
    <property type="evidence" value="ECO:0007669"/>
    <property type="project" value="TreeGrafter"/>
</dbReference>
<dbReference type="InterPro" id="IPR039261">
    <property type="entry name" value="FNR_nucleotide-bd"/>
</dbReference>
<dbReference type="GO" id="GO:0000293">
    <property type="term" value="F:ferric-chelate reductase activity"/>
    <property type="evidence" value="ECO:0007669"/>
    <property type="project" value="UniProtKB-ARBA"/>
</dbReference>
<comment type="subcellular location">
    <subcellularLocation>
        <location evidence="1">Membrane</location>
        <topology evidence="1">Multi-pass membrane protein</topology>
    </subcellularLocation>
</comment>
<dbReference type="eggNOG" id="KOG0039">
    <property type="taxonomic scope" value="Eukaryota"/>
</dbReference>
<keyword evidence="8" id="KW-0406">Ion transport</keyword>
<feature type="transmembrane region" description="Helical" evidence="10">
    <location>
        <begin position="49"/>
        <end position="71"/>
    </location>
</feature>
<evidence type="ECO:0000259" key="11">
    <source>
        <dbReference type="PROSITE" id="PS51384"/>
    </source>
</evidence>
<evidence type="ECO:0000256" key="2">
    <source>
        <dbReference type="ARBA" id="ARBA00006278"/>
    </source>
</evidence>
<feature type="transmembrane region" description="Helical" evidence="10">
    <location>
        <begin position="83"/>
        <end position="101"/>
    </location>
</feature>
<dbReference type="PROSITE" id="PS51384">
    <property type="entry name" value="FAD_FR"/>
    <property type="match status" value="1"/>
</dbReference>
<name>A0A093UPT0_TALMA</name>
<dbReference type="InterPro" id="IPR013112">
    <property type="entry name" value="FAD-bd_8"/>
</dbReference>
<evidence type="ECO:0000256" key="5">
    <source>
        <dbReference type="ARBA" id="ARBA00022982"/>
    </source>
</evidence>
<accession>A0A093UPT0</accession>
<dbReference type="InterPro" id="IPR013121">
    <property type="entry name" value="Fe_red_NAD-bd_6"/>
</dbReference>
<dbReference type="GO" id="GO:0015677">
    <property type="term" value="P:copper ion import"/>
    <property type="evidence" value="ECO:0007669"/>
    <property type="project" value="TreeGrafter"/>
</dbReference>
<dbReference type="InterPro" id="IPR013130">
    <property type="entry name" value="Fe3_Rdtase_TM_dom"/>
</dbReference>
<feature type="transmembrane region" description="Helical" evidence="10">
    <location>
        <begin position="121"/>
        <end position="138"/>
    </location>
</feature>
<evidence type="ECO:0000256" key="3">
    <source>
        <dbReference type="ARBA" id="ARBA00022448"/>
    </source>
</evidence>
<keyword evidence="9 10" id="KW-0472">Membrane</keyword>
<evidence type="ECO:0000313" key="12">
    <source>
        <dbReference type="EMBL" id="KFX42297.1"/>
    </source>
</evidence>
<feature type="domain" description="FAD-binding FR-type" evidence="11">
    <location>
        <begin position="195"/>
        <end position="361"/>
    </location>
</feature>
<dbReference type="InterPro" id="IPR017927">
    <property type="entry name" value="FAD-bd_FR_type"/>
</dbReference>
<keyword evidence="4 10" id="KW-0812">Transmembrane</keyword>
<dbReference type="AlphaFoldDB" id="A0A093UPT0"/>
<dbReference type="Pfam" id="PF08022">
    <property type="entry name" value="FAD_binding_8"/>
    <property type="match status" value="1"/>
</dbReference>
<dbReference type="CDD" id="cd06186">
    <property type="entry name" value="NOX_Duox_like_FAD_NADP"/>
    <property type="match status" value="1"/>
</dbReference>
<dbReference type="HOGENOM" id="CLU_010365_3_1_1"/>
<keyword evidence="5" id="KW-0249">Electron transport</keyword>
<evidence type="ECO:0000256" key="7">
    <source>
        <dbReference type="ARBA" id="ARBA00023002"/>
    </source>
</evidence>
<sequence length="516" mass="58671">MGVLPSRLHTILITIYVLSQIAYCTLLSYSVNEKAALVAELRGRSGTLAVLNMIPLFLFAGRNNALIWLLGVSFDTYNTFHRWLGRMVAIESIVHTTAWFVNAINEQSFSDAIKRVQDTPFFGWGTVGTAAMILLITHSPSPIRHAFYETFLHLHQFAALLAVVGVYLHLHLDSLPQRPWIYLIIFIWIFERFMRWYRRFSVNFNLRGGGSTRVIIKALPGEACRVTFHLPHRINVKPGSHVYAFFPTISWWMSHPFSVAWVDPSTCITPPSHPTAAWNETYNPYDRKNSNQYIGLSDLEKQNYMVNELRHGNKQKTSLSLVIAARTGMTRKLYNKALACPNSTLRTYGFIEGPYNSHTCPMGSYGTVILFSGGAGITHHMLHVRDLLLRAEDGCVATQRIYLIWSIRSTEALNWVREWMDAILQLPNRRQLLVIKLFISKPKTQHEIKSPSETVQMFPGRCRPSVVLEEALQKRVGATVVSVCGPGAFTDEVRAATRECMDRGMSLDFVEESFTW</sequence>
<dbReference type="EMBL" id="JPOX01000046">
    <property type="protein sequence ID" value="KFX42297.1"/>
    <property type="molecule type" value="Genomic_DNA"/>
</dbReference>
<dbReference type="InterPro" id="IPR051410">
    <property type="entry name" value="Ferric/Cupric_Reductase"/>
</dbReference>
<dbReference type="SUPFAM" id="SSF52343">
    <property type="entry name" value="Ferredoxin reductase-like, C-terminal NADP-linked domain"/>
    <property type="match status" value="1"/>
</dbReference>
<organism evidence="12">
    <name type="scientific">Talaromyces marneffei PM1</name>
    <dbReference type="NCBI Taxonomy" id="1077442"/>
    <lineage>
        <taxon>Eukaryota</taxon>
        <taxon>Fungi</taxon>
        <taxon>Dikarya</taxon>
        <taxon>Ascomycota</taxon>
        <taxon>Pezizomycotina</taxon>
        <taxon>Eurotiomycetes</taxon>
        <taxon>Eurotiomycetidae</taxon>
        <taxon>Eurotiales</taxon>
        <taxon>Trichocomaceae</taxon>
        <taxon>Talaromyces</taxon>
        <taxon>Talaromyces sect. Talaromyces</taxon>
    </lineage>
</organism>
<keyword evidence="7" id="KW-0560">Oxidoreductase</keyword>
<keyword evidence="6 10" id="KW-1133">Transmembrane helix</keyword>
<protein>
    <submittedName>
        <fullName evidence="12">Ferric/cupric reductase transmembrane component 2</fullName>
    </submittedName>
</protein>
<evidence type="ECO:0000256" key="6">
    <source>
        <dbReference type="ARBA" id="ARBA00022989"/>
    </source>
</evidence>
<dbReference type="PANTHER" id="PTHR32361">
    <property type="entry name" value="FERRIC/CUPRIC REDUCTASE TRANSMEMBRANE COMPONENT"/>
    <property type="match status" value="1"/>
</dbReference>
<dbReference type="Pfam" id="PF01794">
    <property type="entry name" value="Ferric_reduct"/>
    <property type="match status" value="1"/>
</dbReference>
<evidence type="ECO:0000256" key="1">
    <source>
        <dbReference type="ARBA" id="ARBA00004141"/>
    </source>
</evidence>
<dbReference type="SFLD" id="SFLDS00052">
    <property type="entry name" value="Ferric_Reductase_Domain"/>
    <property type="match status" value="1"/>
</dbReference>
<feature type="transmembrane region" description="Helical" evidence="10">
    <location>
        <begin position="12"/>
        <end position="29"/>
    </location>
</feature>
<evidence type="ECO:0000256" key="9">
    <source>
        <dbReference type="ARBA" id="ARBA00023136"/>
    </source>
</evidence>
<evidence type="ECO:0000256" key="10">
    <source>
        <dbReference type="SAM" id="Phobius"/>
    </source>
</evidence>
<dbReference type="Pfam" id="PF08030">
    <property type="entry name" value="NAD_binding_6"/>
    <property type="match status" value="1"/>
</dbReference>
<dbReference type="PANTHER" id="PTHR32361:SF12">
    <property type="entry name" value="PUTATIVE (AFU_ORTHOLOGUE AFUA_1G14340)-RELATED"/>
    <property type="match status" value="1"/>
</dbReference>
<dbReference type="GO" id="GO:0006826">
    <property type="term" value="P:iron ion transport"/>
    <property type="evidence" value="ECO:0007669"/>
    <property type="project" value="TreeGrafter"/>
</dbReference>
<dbReference type="SFLD" id="SFLDG01168">
    <property type="entry name" value="Ferric_reductase_subgroup_(FRE"/>
    <property type="match status" value="1"/>
</dbReference>
<proteinExistence type="inferred from homology"/>
<feature type="transmembrane region" description="Helical" evidence="10">
    <location>
        <begin position="180"/>
        <end position="197"/>
    </location>
</feature>